<organism evidence="2">
    <name type="scientific">Deinococcus sp. VB142</name>
    <dbReference type="NCBI Taxonomy" id="3112952"/>
    <lineage>
        <taxon>Bacteria</taxon>
        <taxon>Thermotogati</taxon>
        <taxon>Deinococcota</taxon>
        <taxon>Deinococci</taxon>
        <taxon>Deinococcales</taxon>
        <taxon>Deinococcaceae</taxon>
        <taxon>Deinococcus</taxon>
    </lineage>
</organism>
<keyword evidence="1" id="KW-0732">Signal</keyword>
<evidence type="ECO:0000256" key="1">
    <source>
        <dbReference type="SAM" id="SignalP"/>
    </source>
</evidence>
<reference evidence="2" key="1">
    <citation type="submission" date="2024-03" db="EMBL/GenBank/DDBJ databases">
        <title>Deinococcus weizhi sp. nov., isolated from human skin.</title>
        <authorList>
            <person name="Wei Z."/>
            <person name="Tian F."/>
            <person name="Yang C."/>
            <person name="Xin L.T."/>
            <person name="Wen Z.J."/>
            <person name="Lan K.C."/>
            <person name="Yu L."/>
            <person name="Zhe W."/>
            <person name="Dan F.D."/>
            <person name="Jun W."/>
            <person name="Rui Z."/>
            <person name="Yong X.J."/>
            <person name="Ting Y."/>
            <person name="Wei X."/>
            <person name="Xu Z.G."/>
            <person name="Xin Z."/>
            <person name="Dong F.G."/>
            <person name="Ni X.M."/>
            <person name="Zheng M.G."/>
            <person name="Chun Y."/>
            <person name="Qian W.X."/>
        </authorList>
    </citation>
    <scope>NUCLEOTIDE SEQUENCE</scope>
    <source>
        <strain evidence="2">VB142</strain>
    </source>
</reference>
<dbReference type="RefSeq" id="WP_339096283.1">
    <property type="nucleotide sequence ID" value="NZ_CP149782.1"/>
</dbReference>
<gene>
    <name evidence="2" type="ORF">WDJ50_03045</name>
</gene>
<dbReference type="AlphaFoldDB" id="A0AAU6Q4L6"/>
<dbReference type="EMBL" id="CP149782">
    <property type="protein sequence ID" value="WYF45111.1"/>
    <property type="molecule type" value="Genomic_DNA"/>
</dbReference>
<name>A0AAU6Q4L6_9DEIO</name>
<feature type="signal peptide" evidence="1">
    <location>
        <begin position="1"/>
        <end position="21"/>
    </location>
</feature>
<protein>
    <submittedName>
        <fullName evidence="2">Uncharacterized protein</fullName>
    </submittedName>
</protein>
<accession>A0AAU6Q4L6</accession>
<sequence>MRPVALTPVALTLALLCTAQAASPVIITPASGTPLRKAILNSLRVPVMRHLGLKLLSFKVSHLLVSGQWAFVQARPLDAAYNAVVDPLTNAPEVWALLQKTPAGWQVRRWAMPTDVVSEGWEAAFPNVPKKLWPHYRW</sequence>
<proteinExistence type="predicted"/>
<evidence type="ECO:0000313" key="2">
    <source>
        <dbReference type="EMBL" id="WYF45111.1"/>
    </source>
</evidence>
<feature type="chain" id="PRO_5043548662" evidence="1">
    <location>
        <begin position="22"/>
        <end position="138"/>
    </location>
</feature>